<feature type="transmembrane region" description="Helical" evidence="5">
    <location>
        <begin position="52"/>
        <end position="76"/>
    </location>
</feature>
<dbReference type="PIRSF" id="PIRSF006060">
    <property type="entry name" value="AA_transporter"/>
    <property type="match status" value="1"/>
</dbReference>
<keyword evidence="2 5" id="KW-0812">Transmembrane</keyword>
<dbReference type="PANTHER" id="PTHR42770:SF16">
    <property type="entry name" value="AMINO ACID PERMEASE"/>
    <property type="match status" value="1"/>
</dbReference>
<feature type="domain" description="Amino acid permease/ SLC12A" evidence="6">
    <location>
        <begin position="39"/>
        <end position="363"/>
    </location>
</feature>
<sequence length="492" mass="51252">MTSPDRITLAHGRLSLIGVLTQSIGFMGPVFSVAALLPLVVGLSATGRGAGVATPVAIAVAGVGMCGVGWVIAQYAKRIHLCGSLYEYVSDSAGPRIGVAAGWLYYGAMMVLGASTFLVLGGLTRTWLLNALSVDVPWWPLSLAYAALVVGVLVIGVQVSIRAQLVLALATVLVVLVFSLVILFRAGRSGGGLPAEPFDPFSVGRLDLLYGVLYGINMFIGFESAANLAEETANPKRHVPRAVLWSLTLVGVYYLVVAYAQAVGFGLDAQAWKDSVFPLEALASGKEYGSSGFGTFMGVLIILDILAVAIGVGVASSRGMLSMARSGRLPAKLAHLHPRFLTPVWGAALWGALSCLVIVAVRAGDGIFSRETAEPGVLQPQWSPAFSWMAGFGGTGLALMYLIVAALGVKGLWPHVGHAKLLVAGSVGVLVSAGAVFGAVYQAQSPLDTVPWALLGWVVLGVEWSFLVHRRAPRPEAAPDAPARSASEATTP</sequence>
<dbReference type="EMBL" id="JBEXPZ010000078">
    <property type="protein sequence ID" value="MET9850627.1"/>
    <property type="molecule type" value="Genomic_DNA"/>
</dbReference>
<comment type="caution">
    <text evidence="7">The sequence shown here is derived from an EMBL/GenBank/DDBJ whole genome shotgun (WGS) entry which is preliminary data.</text>
</comment>
<name>A0ABV2VBA6_9ACTN</name>
<evidence type="ECO:0000256" key="3">
    <source>
        <dbReference type="ARBA" id="ARBA00022989"/>
    </source>
</evidence>
<dbReference type="Proteomes" id="UP001550210">
    <property type="component" value="Unassembled WGS sequence"/>
</dbReference>
<accession>A0ABV2VBA6</accession>
<protein>
    <submittedName>
        <fullName evidence="7">APC family permease</fullName>
    </submittedName>
</protein>
<feature type="transmembrane region" description="Helical" evidence="5">
    <location>
        <begin position="208"/>
        <end position="230"/>
    </location>
</feature>
<dbReference type="Gene3D" id="1.20.1740.10">
    <property type="entry name" value="Amino acid/polyamine transporter I"/>
    <property type="match status" value="1"/>
</dbReference>
<keyword evidence="8" id="KW-1185">Reference proteome</keyword>
<feature type="transmembrane region" description="Helical" evidence="5">
    <location>
        <begin position="16"/>
        <end position="40"/>
    </location>
</feature>
<feature type="transmembrane region" description="Helical" evidence="5">
    <location>
        <begin position="449"/>
        <end position="468"/>
    </location>
</feature>
<feature type="transmembrane region" description="Helical" evidence="5">
    <location>
        <begin position="138"/>
        <end position="159"/>
    </location>
</feature>
<feature type="transmembrane region" description="Helical" evidence="5">
    <location>
        <begin position="296"/>
        <end position="319"/>
    </location>
</feature>
<feature type="transmembrane region" description="Helical" evidence="5">
    <location>
        <begin position="242"/>
        <end position="262"/>
    </location>
</feature>
<evidence type="ECO:0000256" key="5">
    <source>
        <dbReference type="SAM" id="Phobius"/>
    </source>
</evidence>
<evidence type="ECO:0000259" key="6">
    <source>
        <dbReference type="Pfam" id="PF00324"/>
    </source>
</evidence>
<dbReference type="PANTHER" id="PTHR42770">
    <property type="entry name" value="AMINO ACID TRANSPORTER-RELATED"/>
    <property type="match status" value="1"/>
</dbReference>
<proteinExistence type="predicted"/>
<comment type="subcellular location">
    <subcellularLocation>
        <location evidence="1">Membrane</location>
        <topology evidence="1">Multi-pass membrane protein</topology>
    </subcellularLocation>
</comment>
<evidence type="ECO:0000256" key="2">
    <source>
        <dbReference type="ARBA" id="ARBA00022692"/>
    </source>
</evidence>
<organism evidence="7 8">
    <name type="scientific">Streptomyces ossamyceticus</name>
    <dbReference type="NCBI Taxonomy" id="249581"/>
    <lineage>
        <taxon>Bacteria</taxon>
        <taxon>Bacillati</taxon>
        <taxon>Actinomycetota</taxon>
        <taxon>Actinomycetes</taxon>
        <taxon>Kitasatosporales</taxon>
        <taxon>Streptomycetaceae</taxon>
        <taxon>Streptomyces</taxon>
    </lineage>
</organism>
<feature type="transmembrane region" description="Helical" evidence="5">
    <location>
        <begin position="385"/>
        <end position="409"/>
    </location>
</feature>
<feature type="transmembrane region" description="Helical" evidence="5">
    <location>
        <begin position="97"/>
        <end position="118"/>
    </location>
</feature>
<evidence type="ECO:0000313" key="7">
    <source>
        <dbReference type="EMBL" id="MET9850627.1"/>
    </source>
</evidence>
<evidence type="ECO:0000313" key="8">
    <source>
        <dbReference type="Proteomes" id="UP001550210"/>
    </source>
</evidence>
<feature type="transmembrane region" description="Helical" evidence="5">
    <location>
        <begin position="166"/>
        <end position="188"/>
    </location>
</feature>
<dbReference type="RefSeq" id="WP_355403945.1">
    <property type="nucleotide sequence ID" value="NZ_JBEXPZ010000078.1"/>
</dbReference>
<dbReference type="Pfam" id="PF00324">
    <property type="entry name" value="AA_permease"/>
    <property type="match status" value="1"/>
</dbReference>
<evidence type="ECO:0000256" key="1">
    <source>
        <dbReference type="ARBA" id="ARBA00004141"/>
    </source>
</evidence>
<evidence type="ECO:0000256" key="4">
    <source>
        <dbReference type="ARBA" id="ARBA00023136"/>
    </source>
</evidence>
<keyword evidence="3 5" id="KW-1133">Transmembrane helix</keyword>
<keyword evidence="4 5" id="KW-0472">Membrane</keyword>
<feature type="transmembrane region" description="Helical" evidence="5">
    <location>
        <begin position="421"/>
        <end position="443"/>
    </location>
</feature>
<dbReference type="InterPro" id="IPR004841">
    <property type="entry name" value="AA-permease/SLC12A_dom"/>
</dbReference>
<reference evidence="7 8" key="1">
    <citation type="submission" date="2024-06" db="EMBL/GenBank/DDBJ databases">
        <title>The Natural Products Discovery Center: Release of the First 8490 Sequenced Strains for Exploring Actinobacteria Biosynthetic Diversity.</title>
        <authorList>
            <person name="Kalkreuter E."/>
            <person name="Kautsar S.A."/>
            <person name="Yang D."/>
            <person name="Bader C.D."/>
            <person name="Teijaro C.N."/>
            <person name="Fluegel L."/>
            <person name="Davis C.M."/>
            <person name="Simpson J.R."/>
            <person name="Lauterbach L."/>
            <person name="Steele A.D."/>
            <person name="Gui C."/>
            <person name="Meng S."/>
            <person name="Li G."/>
            <person name="Viehrig K."/>
            <person name="Ye F."/>
            <person name="Su P."/>
            <person name="Kiefer A.F."/>
            <person name="Nichols A."/>
            <person name="Cepeda A.J."/>
            <person name="Yan W."/>
            <person name="Fan B."/>
            <person name="Jiang Y."/>
            <person name="Adhikari A."/>
            <person name="Zheng C.-J."/>
            <person name="Schuster L."/>
            <person name="Cowan T.M."/>
            <person name="Smanski M.J."/>
            <person name="Chevrette M.G."/>
            <person name="De Carvalho L.P.S."/>
            <person name="Shen B."/>
        </authorList>
    </citation>
    <scope>NUCLEOTIDE SEQUENCE [LARGE SCALE GENOMIC DNA]</scope>
    <source>
        <strain evidence="7 8">NPDC006434</strain>
    </source>
</reference>
<gene>
    <name evidence="7" type="ORF">ABZZ21_40005</name>
</gene>
<feature type="transmembrane region" description="Helical" evidence="5">
    <location>
        <begin position="340"/>
        <end position="361"/>
    </location>
</feature>
<dbReference type="InterPro" id="IPR050367">
    <property type="entry name" value="APC_superfamily"/>
</dbReference>